<dbReference type="AlphaFoldDB" id="A0A0G0UHH6"/>
<keyword evidence="4 16" id="KW-0812">Transmembrane</keyword>
<dbReference type="Proteomes" id="UP000033858">
    <property type="component" value="Unassembled WGS sequence"/>
</dbReference>
<evidence type="ECO:0000256" key="13">
    <source>
        <dbReference type="ARBA" id="ARBA00041418"/>
    </source>
</evidence>
<organism evidence="17 18">
    <name type="scientific">Candidatus Woesebacteria bacterium GW2011_GWB1_41_10</name>
    <dbReference type="NCBI Taxonomy" id="1618577"/>
    <lineage>
        <taxon>Bacteria</taxon>
        <taxon>Candidatus Woeseibacteriota</taxon>
    </lineage>
</organism>
<keyword evidence="5" id="KW-0133">Cell shape</keyword>
<evidence type="ECO:0000256" key="3">
    <source>
        <dbReference type="ARBA" id="ARBA00022679"/>
    </source>
</evidence>
<dbReference type="PANTHER" id="PTHR30474">
    <property type="entry name" value="CELL CYCLE PROTEIN"/>
    <property type="match status" value="1"/>
</dbReference>
<evidence type="ECO:0000256" key="5">
    <source>
        <dbReference type="ARBA" id="ARBA00022960"/>
    </source>
</evidence>
<evidence type="ECO:0000256" key="7">
    <source>
        <dbReference type="ARBA" id="ARBA00022989"/>
    </source>
</evidence>
<evidence type="ECO:0000256" key="2">
    <source>
        <dbReference type="ARBA" id="ARBA00022676"/>
    </source>
</evidence>
<dbReference type="GO" id="GO:0005886">
    <property type="term" value="C:plasma membrane"/>
    <property type="evidence" value="ECO:0007669"/>
    <property type="project" value="TreeGrafter"/>
</dbReference>
<comment type="similarity">
    <text evidence="11">Belongs to the SEDS family. FtsW subfamily.</text>
</comment>
<keyword evidence="8 16" id="KW-0472">Membrane</keyword>
<dbReference type="PANTHER" id="PTHR30474:SF2">
    <property type="entry name" value="PEPTIDOGLYCAN GLYCOSYLTRANSFERASE FTSW-RELATED"/>
    <property type="match status" value="1"/>
</dbReference>
<dbReference type="GO" id="GO:0008955">
    <property type="term" value="F:peptidoglycan glycosyltransferase activity"/>
    <property type="evidence" value="ECO:0007669"/>
    <property type="project" value="UniProtKB-EC"/>
</dbReference>
<protein>
    <recommendedName>
        <fullName evidence="12">Probable peptidoglycan glycosyltransferase FtsW</fullName>
        <ecNumber evidence="14">2.4.99.28</ecNumber>
    </recommendedName>
    <alternativeName>
        <fullName evidence="13">Cell division protein FtsW</fullName>
    </alternativeName>
    <alternativeName>
        <fullName evidence="10">Cell wall polymerase</fullName>
    </alternativeName>
    <alternativeName>
        <fullName evidence="9">Peptidoglycan polymerase</fullName>
    </alternativeName>
</protein>
<keyword evidence="2" id="KW-0328">Glycosyltransferase</keyword>
<evidence type="ECO:0000256" key="14">
    <source>
        <dbReference type="ARBA" id="ARBA00044770"/>
    </source>
</evidence>
<accession>A0A0G0UHH6</accession>
<evidence type="ECO:0000256" key="12">
    <source>
        <dbReference type="ARBA" id="ARBA00041185"/>
    </source>
</evidence>
<evidence type="ECO:0000256" key="8">
    <source>
        <dbReference type="ARBA" id="ARBA00023136"/>
    </source>
</evidence>
<name>A0A0G0UHH6_9BACT</name>
<evidence type="ECO:0000256" key="11">
    <source>
        <dbReference type="ARBA" id="ARBA00038053"/>
    </source>
</evidence>
<feature type="transmembrane region" description="Helical" evidence="16">
    <location>
        <begin position="35"/>
        <end position="52"/>
    </location>
</feature>
<keyword evidence="6" id="KW-0573">Peptidoglycan synthesis</keyword>
<evidence type="ECO:0000256" key="4">
    <source>
        <dbReference type="ARBA" id="ARBA00022692"/>
    </source>
</evidence>
<comment type="subcellular location">
    <subcellularLocation>
        <location evidence="1">Membrane</location>
        <topology evidence="1">Multi-pass membrane protein</topology>
    </subcellularLocation>
</comment>
<evidence type="ECO:0000256" key="9">
    <source>
        <dbReference type="ARBA" id="ARBA00032370"/>
    </source>
</evidence>
<reference evidence="17 18" key="1">
    <citation type="journal article" date="2015" name="Nature">
        <title>rRNA introns, odd ribosomes, and small enigmatic genomes across a large radiation of phyla.</title>
        <authorList>
            <person name="Brown C.T."/>
            <person name="Hug L.A."/>
            <person name="Thomas B.C."/>
            <person name="Sharon I."/>
            <person name="Castelle C.J."/>
            <person name="Singh A."/>
            <person name="Wilkins M.J."/>
            <person name="Williams K.H."/>
            <person name="Banfield J.F."/>
        </authorList>
    </citation>
    <scope>NUCLEOTIDE SEQUENCE [LARGE SCALE GENOMIC DNA]</scope>
</reference>
<feature type="transmembrane region" description="Helical" evidence="16">
    <location>
        <begin position="258"/>
        <end position="278"/>
    </location>
</feature>
<dbReference type="GO" id="GO:0009252">
    <property type="term" value="P:peptidoglycan biosynthetic process"/>
    <property type="evidence" value="ECO:0007669"/>
    <property type="project" value="UniProtKB-KW"/>
</dbReference>
<keyword evidence="3" id="KW-0808">Transferase</keyword>
<evidence type="ECO:0000313" key="17">
    <source>
        <dbReference type="EMBL" id="KKR86971.1"/>
    </source>
</evidence>
<proteinExistence type="inferred from homology"/>
<feature type="transmembrane region" description="Helical" evidence="16">
    <location>
        <begin position="170"/>
        <end position="188"/>
    </location>
</feature>
<evidence type="ECO:0000256" key="16">
    <source>
        <dbReference type="SAM" id="Phobius"/>
    </source>
</evidence>
<dbReference type="PATRIC" id="fig|1618577.3.peg.176"/>
<dbReference type="Pfam" id="PF01098">
    <property type="entry name" value="FTSW_RODA_SPOVE"/>
    <property type="match status" value="1"/>
</dbReference>
<evidence type="ECO:0000256" key="6">
    <source>
        <dbReference type="ARBA" id="ARBA00022984"/>
    </source>
</evidence>
<dbReference type="GO" id="GO:0008360">
    <property type="term" value="P:regulation of cell shape"/>
    <property type="evidence" value="ECO:0007669"/>
    <property type="project" value="UniProtKB-KW"/>
</dbReference>
<gene>
    <name evidence="17" type="ORF">UU32_C0009G0007</name>
</gene>
<dbReference type="GO" id="GO:0015648">
    <property type="term" value="F:lipid-linked peptidoglycan transporter activity"/>
    <property type="evidence" value="ECO:0007669"/>
    <property type="project" value="TreeGrafter"/>
</dbReference>
<evidence type="ECO:0000256" key="10">
    <source>
        <dbReference type="ARBA" id="ARBA00033270"/>
    </source>
</evidence>
<evidence type="ECO:0000313" key="18">
    <source>
        <dbReference type="Proteomes" id="UP000033858"/>
    </source>
</evidence>
<dbReference type="GO" id="GO:0032153">
    <property type="term" value="C:cell division site"/>
    <property type="evidence" value="ECO:0007669"/>
    <property type="project" value="TreeGrafter"/>
</dbReference>
<dbReference type="EMBL" id="LCAE01000009">
    <property type="protein sequence ID" value="KKR86971.1"/>
    <property type="molecule type" value="Genomic_DNA"/>
</dbReference>
<dbReference type="EC" id="2.4.99.28" evidence="14"/>
<feature type="transmembrane region" description="Helical" evidence="16">
    <location>
        <begin position="321"/>
        <end position="345"/>
    </location>
</feature>
<dbReference type="GO" id="GO:0051301">
    <property type="term" value="P:cell division"/>
    <property type="evidence" value="ECO:0007669"/>
    <property type="project" value="InterPro"/>
</dbReference>
<feature type="transmembrane region" description="Helical" evidence="16">
    <location>
        <begin position="290"/>
        <end position="309"/>
    </location>
</feature>
<feature type="transmembrane region" description="Helical" evidence="16">
    <location>
        <begin position="64"/>
        <end position="84"/>
    </location>
</feature>
<keyword evidence="7 16" id="KW-1133">Transmembrane helix</keyword>
<sequence length="347" mass="38054">MFDFLRKDKLVVLATFFLVAIGVFSLTSVSPSLFPSYYIYILIGIVTFWFFSQIGYDVVSLFSKYFYIVSIFLLVLTLIIGQVTRGTIRWIPIGSLTFQPAELVRPFLLVFFADYLTNGELTLRRLLRAVGLLAFPAFLILIQPSFGVTILTLVGFLGILFASDFNKKHILTGSLIVLGFLPLLWLIMQPYQRARVTGFLKPESDPLGAGYNSIQSQIAVGSGKIMGRGLGKGVQTQLAFLPERSSDFIFASVAEETGFVGAILVVVGVFIILWRLTIFMENSVNQGARAFLSGFFLIYLVQVIVHIGMNLGLLPITGVPLPLVSAGGSSFLATMIGLGLALGAYKK</sequence>
<evidence type="ECO:0000256" key="1">
    <source>
        <dbReference type="ARBA" id="ARBA00004141"/>
    </source>
</evidence>
<dbReference type="InterPro" id="IPR001182">
    <property type="entry name" value="FtsW/RodA"/>
</dbReference>
<feature type="transmembrane region" description="Helical" evidence="16">
    <location>
        <begin position="148"/>
        <end position="163"/>
    </location>
</feature>
<comment type="caution">
    <text evidence="17">The sequence shown here is derived from an EMBL/GenBank/DDBJ whole genome shotgun (WGS) entry which is preliminary data.</text>
</comment>
<evidence type="ECO:0000256" key="15">
    <source>
        <dbReference type="ARBA" id="ARBA00049902"/>
    </source>
</evidence>
<comment type="catalytic activity">
    <reaction evidence="15">
        <text>[GlcNAc-(1-&gt;4)-Mur2Ac(oyl-L-Ala-gamma-D-Glu-L-Lys-D-Ala-D-Ala)](n)-di-trans,octa-cis-undecaprenyl diphosphate + beta-D-GlcNAc-(1-&gt;4)-Mur2Ac(oyl-L-Ala-gamma-D-Glu-L-Lys-D-Ala-D-Ala)-di-trans,octa-cis-undecaprenyl diphosphate = [GlcNAc-(1-&gt;4)-Mur2Ac(oyl-L-Ala-gamma-D-Glu-L-Lys-D-Ala-D-Ala)](n+1)-di-trans,octa-cis-undecaprenyl diphosphate + di-trans,octa-cis-undecaprenyl diphosphate + H(+)</text>
        <dbReference type="Rhea" id="RHEA:23708"/>
        <dbReference type="Rhea" id="RHEA-COMP:9602"/>
        <dbReference type="Rhea" id="RHEA-COMP:9603"/>
        <dbReference type="ChEBI" id="CHEBI:15378"/>
        <dbReference type="ChEBI" id="CHEBI:58405"/>
        <dbReference type="ChEBI" id="CHEBI:60033"/>
        <dbReference type="ChEBI" id="CHEBI:78435"/>
        <dbReference type="EC" id="2.4.99.28"/>
    </reaction>
</comment>